<dbReference type="FunFam" id="1.10.287.690:FF:000003">
    <property type="entry name" value="DNA polymerase"/>
    <property type="match status" value="1"/>
</dbReference>
<dbReference type="GO" id="GO:0006273">
    <property type="term" value="P:lagging strand elongation"/>
    <property type="evidence" value="ECO:0007669"/>
    <property type="project" value="TreeGrafter"/>
</dbReference>
<dbReference type="FunFam" id="1.10.132.60:FF:000004">
    <property type="entry name" value="DNA polymerase"/>
    <property type="match status" value="1"/>
</dbReference>
<dbReference type="FunFam" id="3.30.420.10:FF:000036">
    <property type="entry name" value="DNA polymerase"/>
    <property type="match status" value="1"/>
</dbReference>
<dbReference type="GO" id="GO:0003682">
    <property type="term" value="F:chromatin binding"/>
    <property type="evidence" value="ECO:0007669"/>
    <property type="project" value="TreeGrafter"/>
</dbReference>
<feature type="domain" description="DNA-directed DNA polymerase family B exonuclease" evidence="16">
    <location>
        <begin position="408"/>
        <end position="654"/>
    </location>
</feature>
<dbReference type="InterPro" id="IPR012337">
    <property type="entry name" value="RNaseH-like_sf"/>
</dbReference>
<gene>
    <name evidence="19" type="ORF">GcM1_249116</name>
</gene>
<dbReference type="InterPro" id="IPR038256">
    <property type="entry name" value="Pol_alpha_znc_sf"/>
</dbReference>
<dbReference type="EC" id="2.7.7.7" evidence="12"/>
<dbReference type="GO" id="GO:0003697">
    <property type="term" value="F:single-stranded DNA binding"/>
    <property type="evidence" value="ECO:0007669"/>
    <property type="project" value="TreeGrafter"/>
</dbReference>
<dbReference type="InterPro" id="IPR036397">
    <property type="entry name" value="RNaseH_sf"/>
</dbReference>
<evidence type="ECO:0000256" key="12">
    <source>
        <dbReference type="RuleBase" id="RU000442"/>
    </source>
</evidence>
<dbReference type="Proteomes" id="UP000285326">
    <property type="component" value="Unassembled WGS sequence"/>
</dbReference>
<feature type="domain" description="DNA polymerase alpha catalytic subunit N-terminal" evidence="18">
    <location>
        <begin position="12"/>
        <end position="75"/>
    </location>
</feature>
<comment type="caution">
    <text evidence="19">The sequence shown here is derived from an EMBL/GenBank/DDBJ whole genome shotgun (WGS) entry which is preliminary data.</text>
</comment>
<keyword evidence="8" id="KW-0862">Zinc</keyword>
<evidence type="ECO:0000259" key="16">
    <source>
        <dbReference type="Pfam" id="PF03104"/>
    </source>
</evidence>
<dbReference type="Pfam" id="PF08996">
    <property type="entry name" value="zf-DNA_Pol"/>
    <property type="match status" value="1"/>
</dbReference>
<keyword evidence="7" id="KW-0863">Zinc-finger</keyword>
<accession>A0A420IC07</accession>
<dbReference type="FunFam" id="1.10.3200.20:FF:000002">
    <property type="entry name" value="DNA polymerase"/>
    <property type="match status" value="1"/>
</dbReference>
<name>A0A420IC07_9PEZI</name>
<comment type="similarity">
    <text evidence="2 12">Belongs to the DNA polymerase type-B family.</text>
</comment>
<dbReference type="Gene3D" id="1.10.132.60">
    <property type="entry name" value="DNA polymerase family B, C-terminal domain"/>
    <property type="match status" value="1"/>
</dbReference>
<organism evidence="19 20">
    <name type="scientific">Golovinomyces cichoracearum</name>
    <dbReference type="NCBI Taxonomy" id="62708"/>
    <lineage>
        <taxon>Eukaryota</taxon>
        <taxon>Fungi</taxon>
        <taxon>Dikarya</taxon>
        <taxon>Ascomycota</taxon>
        <taxon>Pezizomycotina</taxon>
        <taxon>Leotiomycetes</taxon>
        <taxon>Erysiphales</taxon>
        <taxon>Erysiphaceae</taxon>
        <taxon>Golovinomyces</taxon>
    </lineage>
</organism>
<feature type="region of interest" description="Disordered" evidence="14">
    <location>
        <begin position="62"/>
        <end position="120"/>
    </location>
</feature>
<dbReference type="CDD" id="cd05532">
    <property type="entry name" value="POLBc_alpha"/>
    <property type="match status" value="1"/>
</dbReference>
<keyword evidence="11" id="KW-0539">Nucleus</keyword>
<evidence type="ECO:0000256" key="9">
    <source>
        <dbReference type="ARBA" id="ARBA00022932"/>
    </source>
</evidence>
<dbReference type="InterPro" id="IPR017964">
    <property type="entry name" value="DNA-dir_DNA_pol_B_CS"/>
</dbReference>
<feature type="coiled-coil region" evidence="13">
    <location>
        <begin position="848"/>
        <end position="875"/>
    </location>
</feature>
<feature type="domain" description="Zinc finger DNA-directed DNA polymerase family B alpha" evidence="17">
    <location>
        <begin position="1197"/>
        <end position="1379"/>
    </location>
</feature>
<evidence type="ECO:0000256" key="2">
    <source>
        <dbReference type="ARBA" id="ARBA00005755"/>
    </source>
</evidence>
<evidence type="ECO:0000256" key="13">
    <source>
        <dbReference type="SAM" id="Coils"/>
    </source>
</evidence>
<dbReference type="InterPro" id="IPR015088">
    <property type="entry name" value="Znf_DNA-dir_DNA_pol_B_alpha"/>
</dbReference>
<dbReference type="InterPro" id="IPR024647">
    <property type="entry name" value="DNA_pol_a_cat_su_N"/>
</dbReference>
<dbReference type="PANTHER" id="PTHR45861:SF1">
    <property type="entry name" value="DNA POLYMERASE ALPHA CATALYTIC SUBUNIT"/>
    <property type="match status" value="1"/>
</dbReference>
<dbReference type="InterPro" id="IPR006133">
    <property type="entry name" value="DNA-dir_DNA_pol_B_exonuc"/>
</dbReference>
<dbReference type="GO" id="GO:0003688">
    <property type="term" value="F:DNA replication origin binding"/>
    <property type="evidence" value="ECO:0007669"/>
    <property type="project" value="TreeGrafter"/>
</dbReference>
<dbReference type="PRINTS" id="PR00106">
    <property type="entry name" value="DNAPOLB"/>
</dbReference>
<dbReference type="Pfam" id="PF00136">
    <property type="entry name" value="DNA_pol_B"/>
    <property type="match status" value="1"/>
</dbReference>
<dbReference type="InterPro" id="IPR023211">
    <property type="entry name" value="DNA_pol_palm_dom_sf"/>
</dbReference>
<evidence type="ECO:0000256" key="11">
    <source>
        <dbReference type="ARBA" id="ARBA00023242"/>
    </source>
</evidence>
<dbReference type="GO" id="GO:0003887">
    <property type="term" value="F:DNA-directed DNA polymerase activity"/>
    <property type="evidence" value="ECO:0007669"/>
    <property type="project" value="UniProtKB-KW"/>
</dbReference>
<feature type="compositionally biased region" description="Polar residues" evidence="14">
    <location>
        <begin position="150"/>
        <end position="165"/>
    </location>
</feature>
<evidence type="ECO:0000256" key="10">
    <source>
        <dbReference type="ARBA" id="ARBA00023125"/>
    </source>
</evidence>
<keyword evidence="3 12" id="KW-0808">Transferase</keyword>
<dbReference type="Pfam" id="PF03104">
    <property type="entry name" value="DNA_pol_B_exo1"/>
    <property type="match status" value="1"/>
</dbReference>
<dbReference type="GO" id="GO:0008270">
    <property type="term" value="F:zinc ion binding"/>
    <property type="evidence" value="ECO:0007669"/>
    <property type="project" value="UniProtKB-KW"/>
</dbReference>
<keyword evidence="13" id="KW-0175">Coiled coil</keyword>
<dbReference type="Gene3D" id="3.90.1600.10">
    <property type="entry name" value="Palm domain of DNA polymerase"/>
    <property type="match status" value="2"/>
</dbReference>
<dbReference type="InterPro" id="IPR006172">
    <property type="entry name" value="DNA-dir_DNA_pol_B"/>
</dbReference>
<evidence type="ECO:0000259" key="17">
    <source>
        <dbReference type="Pfam" id="PF08996"/>
    </source>
</evidence>
<evidence type="ECO:0000256" key="4">
    <source>
        <dbReference type="ARBA" id="ARBA00022695"/>
    </source>
</evidence>
<dbReference type="GO" id="GO:0006272">
    <property type="term" value="P:leading strand elongation"/>
    <property type="evidence" value="ECO:0007669"/>
    <property type="project" value="TreeGrafter"/>
</dbReference>
<dbReference type="InterPro" id="IPR043502">
    <property type="entry name" value="DNA/RNA_pol_sf"/>
</dbReference>
<evidence type="ECO:0000256" key="3">
    <source>
        <dbReference type="ARBA" id="ARBA00022679"/>
    </source>
</evidence>
<evidence type="ECO:0000256" key="6">
    <source>
        <dbReference type="ARBA" id="ARBA00022723"/>
    </source>
</evidence>
<feature type="domain" description="DNA-directed DNA polymerase family B multifunctional" evidence="15">
    <location>
        <begin position="720"/>
        <end position="1158"/>
    </location>
</feature>
<dbReference type="Gene3D" id="3.30.70.2820">
    <property type="match status" value="1"/>
</dbReference>
<proteinExistence type="inferred from homology"/>
<keyword evidence="5 12" id="KW-0235">DNA replication</keyword>
<dbReference type="InterPro" id="IPR045846">
    <property type="entry name" value="POLBc_alpha"/>
</dbReference>
<dbReference type="SUPFAM" id="SSF53098">
    <property type="entry name" value="Ribonuclease H-like"/>
    <property type="match status" value="1"/>
</dbReference>
<dbReference type="InterPro" id="IPR042087">
    <property type="entry name" value="DNA_pol_B_thumb"/>
</dbReference>
<keyword evidence="9 12" id="KW-0239">DNA-directed DNA polymerase</keyword>
<dbReference type="GO" id="GO:1902975">
    <property type="term" value="P:mitotic DNA replication initiation"/>
    <property type="evidence" value="ECO:0007669"/>
    <property type="project" value="InterPro"/>
</dbReference>
<keyword evidence="10 12" id="KW-0238">DNA-binding</keyword>
<dbReference type="NCBIfam" id="TIGR00592">
    <property type="entry name" value="pol2"/>
    <property type="match status" value="1"/>
</dbReference>
<sequence>MSNAANQRARFAELRALRESGKKRLETYEIHQQADIYEEVDEDKYKKVVRARLNEDDFVIDDNGEGYVDDGREEWGQGSPCSSDQEGIFMREEHRIPASRQKDQEEKAKQDKGISDYFSKGAAPSQLKTKYTTSKADEDFLAQILTEVDTNPPQKNTEPNYLQNQGEKRRLRELSPSTTENLSQVHKKIKYVDTRATTPPDIKDTGSQGLEIKVEASPTLVDDLQIPSNVSTAHLKDFQPNKVEVTPTLVDDLQIPSNVPTAHLKDFQPNKIDFNDAVEEDGSLLFFWTDYIESNGSLCLFGKVRNKKSGSYASTFIKIDNILRKLFFLPRLNRQGSTDEITMEDVYKEVDALMTSLKVDMHKIKMCERKYAFELQNIPREGQYLKLMYPYYKPQLQLDHQSGSTYAHVFGINTPLFEQFVLWKNIMGPCWLKIENPEFGILKHASHCRLEVQISKPNLIKPVSESEIPDILPLTFMSIVLRTALNVKENKREIIAISARTYQDLSLTDTTPPEKLPCQSITVIRPFFNQFPIGLEALISKHTSGQVKLVKHERELLGFFLDRIALNDPDVILGHQLEGFDLSILLSRLQANKTSQWSRLGRMKRTQWPFFMGNIEGNLFAERSVLSGRLMCDLANDMGKSMMTKCTSWSLTEMCSIYLNDTRRRDIDSEQALKTWATTNNGIMDYIRHCEADTFFISALAFKVQMLPLTKILTNLAGNSWARTLTGTRAERNEYILLHEFYKNKYICPDKAIAKSRYKFENENFEDGREVIKKDKYKGGLVFEPEKGLYDKFVLVMDFNSLYPSIIQEFNICFTTVLRENLSENDEKIPEVPRDQELGILPKLIATLVNRRRQVKNLMKDRKATEEQLATWEIKQLALKLTANSMYGCLGYTKSRFYARPLAVLTTYKGREILRSTKDLAESNSLQVIYGDTDSVMINANVNNVEDAIKVGKEFKKAVNDCYKLLEIDIDNIFKRILLQAKKKYAAINLVPVDNRYVEKMEIKGLDMVRREYCNLSKEVCSKILNEILSGDDSEVVVSRIHKYLSEISEKMRNGNVLTNKYTIYTKLGKAPKDYPNADNMPQVQVAFREISKGKVIRKDDVIAYIVTGDSKTSSEPIAKRSYSPQDVSKVDSNLTPDIDWYLHKQILPPVERLCANISGTDTVRLADCLGLDVRRYRISNNNSNGCNENEIHPLESQIDDEIRFRDASRLTLFCRKCKEKFLFEGLQGSLRNCSPSGIVCHCGYNLPDLSIMCQLEHQIRRQSSKYYEGWLVCDDQACGIRTRQMSVYGHRCLGPQTLARNCLGRMRYEYTEKMIYNQLLYFASLFDVDKAKTPKEPHDDKISALVEHNRTRFTMLKLIVEKYLDKCGRQWVDMGSIFGRIGSSS</sequence>
<dbReference type="Gene3D" id="1.10.3200.20">
    <property type="entry name" value="DNA Polymerase alpha, zinc finger"/>
    <property type="match status" value="1"/>
</dbReference>
<dbReference type="Gene3D" id="2.40.50.730">
    <property type="match status" value="1"/>
</dbReference>
<evidence type="ECO:0000256" key="5">
    <source>
        <dbReference type="ARBA" id="ARBA00022705"/>
    </source>
</evidence>
<dbReference type="GO" id="GO:0005658">
    <property type="term" value="C:alpha DNA polymerase:primase complex"/>
    <property type="evidence" value="ECO:0007669"/>
    <property type="project" value="TreeGrafter"/>
</dbReference>
<evidence type="ECO:0000256" key="8">
    <source>
        <dbReference type="ARBA" id="ARBA00022833"/>
    </source>
</evidence>
<keyword evidence="6" id="KW-0479">Metal-binding</keyword>
<evidence type="ECO:0000256" key="1">
    <source>
        <dbReference type="ARBA" id="ARBA00004123"/>
    </source>
</evidence>
<dbReference type="GO" id="GO:0006281">
    <property type="term" value="P:DNA repair"/>
    <property type="evidence" value="ECO:0007669"/>
    <property type="project" value="UniProtKB-ARBA"/>
</dbReference>
<dbReference type="SMART" id="SM00486">
    <property type="entry name" value="POLBc"/>
    <property type="match status" value="1"/>
</dbReference>
<evidence type="ECO:0000256" key="14">
    <source>
        <dbReference type="SAM" id="MobiDB-lite"/>
    </source>
</evidence>
<dbReference type="PANTHER" id="PTHR45861">
    <property type="entry name" value="DNA POLYMERASE ALPHA CATALYTIC SUBUNIT"/>
    <property type="match status" value="1"/>
</dbReference>
<dbReference type="Gene3D" id="3.30.420.10">
    <property type="entry name" value="Ribonuclease H-like superfamily/Ribonuclease H"/>
    <property type="match status" value="1"/>
</dbReference>
<dbReference type="GO" id="GO:0000166">
    <property type="term" value="F:nucleotide binding"/>
    <property type="evidence" value="ECO:0007669"/>
    <property type="project" value="InterPro"/>
</dbReference>
<evidence type="ECO:0000259" key="18">
    <source>
        <dbReference type="Pfam" id="PF12254"/>
    </source>
</evidence>
<evidence type="ECO:0000313" key="20">
    <source>
        <dbReference type="Proteomes" id="UP000285326"/>
    </source>
</evidence>
<reference evidence="19 20" key="1">
    <citation type="journal article" date="2018" name="BMC Genomics">
        <title>Comparative genome analyses reveal sequence features reflecting distinct modes of host-adaptation between dicot and monocot powdery mildew.</title>
        <authorList>
            <person name="Wu Y."/>
            <person name="Ma X."/>
            <person name="Pan Z."/>
            <person name="Kale S.D."/>
            <person name="Song Y."/>
            <person name="King H."/>
            <person name="Zhang Q."/>
            <person name="Presley C."/>
            <person name="Deng X."/>
            <person name="Wei C.I."/>
            <person name="Xiao S."/>
        </authorList>
    </citation>
    <scope>NUCLEOTIDE SEQUENCE [LARGE SCALE GENOMIC DNA]</scope>
    <source>
        <strain evidence="19">UMSG1</strain>
    </source>
</reference>
<evidence type="ECO:0000256" key="7">
    <source>
        <dbReference type="ARBA" id="ARBA00022771"/>
    </source>
</evidence>
<comment type="catalytic activity">
    <reaction evidence="12">
        <text>DNA(n) + a 2'-deoxyribonucleoside 5'-triphosphate = DNA(n+1) + diphosphate</text>
        <dbReference type="Rhea" id="RHEA:22508"/>
        <dbReference type="Rhea" id="RHEA-COMP:17339"/>
        <dbReference type="Rhea" id="RHEA-COMP:17340"/>
        <dbReference type="ChEBI" id="CHEBI:33019"/>
        <dbReference type="ChEBI" id="CHEBI:61560"/>
        <dbReference type="ChEBI" id="CHEBI:173112"/>
        <dbReference type="EC" id="2.7.7.7"/>
    </reaction>
</comment>
<evidence type="ECO:0000259" key="15">
    <source>
        <dbReference type="Pfam" id="PF00136"/>
    </source>
</evidence>
<protein>
    <recommendedName>
        <fullName evidence="12">DNA polymerase</fullName>
        <ecNumber evidence="12">2.7.7.7</ecNumber>
    </recommendedName>
</protein>
<comment type="subcellular location">
    <subcellularLocation>
        <location evidence="1">Nucleus</location>
    </subcellularLocation>
</comment>
<evidence type="ECO:0000313" key="19">
    <source>
        <dbReference type="EMBL" id="RKF72025.1"/>
    </source>
</evidence>
<dbReference type="InterPro" id="IPR006134">
    <property type="entry name" value="DNA-dir_DNA_pol_B_multi_dom"/>
</dbReference>
<dbReference type="PROSITE" id="PS00116">
    <property type="entry name" value="DNA_POLYMERASE_B"/>
    <property type="match status" value="1"/>
</dbReference>
<dbReference type="Pfam" id="PF12254">
    <property type="entry name" value="DNA_pol_alpha_N"/>
    <property type="match status" value="1"/>
</dbReference>
<keyword evidence="4 12" id="KW-0548">Nucleotidyltransferase</keyword>
<feature type="region of interest" description="Disordered" evidence="14">
    <location>
        <begin position="150"/>
        <end position="182"/>
    </location>
</feature>
<dbReference type="SUPFAM" id="SSF56672">
    <property type="entry name" value="DNA/RNA polymerases"/>
    <property type="match status" value="1"/>
</dbReference>
<dbReference type="EMBL" id="MCBS01024957">
    <property type="protein sequence ID" value="RKF72025.1"/>
    <property type="molecule type" value="Genomic_DNA"/>
</dbReference>
<feature type="compositionally biased region" description="Basic and acidic residues" evidence="14">
    <location>
        <begin position="89"/>
        <end position="114"/>
    </location>
</feature>
<dbReference type="CDD" id="cd05776">
    <property type="entry name" value="DNA_polB_alpha_exo"/>
    <property type="match status" value="1"/>
</dbReference>
<dbReference type="FunFam" id="3.30.70.2820:FF:000001">
    <property type="entry name" value="DNA polymerase"/>
    <property type="match status" value="1"/>
</dbReference>